<keyword evidence="1" id="KW-0444">Lipid biosynthesis</keyword>
<gene>
    <name evidence="4" type="ORF">ONB1V03_LOCUS19504</name>
</gene>
<dbReference type="Pfam" id="PF01633">
    <property type="entry name" value="Choline_kinase"/>
    <property type="match status" value="1"/>
</dbReference>
<dbReference type="PANTHER" id="PTHR22603">
    <property type="entry name" value="CHOLINE/ETHANOALAMINE KINASE"/>
    <property type="match status" value="1"/>
</dbReference>
<dbReference type="AlphaFoldDB" id="A0A7R9MMC0"/>
<dbReference type="GO" id="GO:0004103">
    <property type="term" value="F:choline kinase activity"/>
    <property type="evidence" value="ECO:0007669"/>
    <property type="project" value="TreeGrafter"/>
</dbReference>
<keyword evidence="2" id="KW-1208">Phospholipid metabolism</keyword>
<dbReference type="GO" id="GO:0006646">
    <property type="term" value="P:phosphatidylethanolamine biosynthetic process"/>
    <property type="evidence" value="ECO:0007669"/>
    <property type="project" value="TreeGrafter"/>
</dbReference>
<dbReference type="Gene3D" id="3.90.1200.10">
    <property type="match status" value="1"/>
</dbReference>
<proteinExistence type="inferred from homology"/>
<evidence type="ECO:0000256" key="2">
    <source>
        <dbReference type="ARBA" id="ARBA00023264"/>
    </source>
</evidence>
<keyword evidence="1" id="KW-0594">Phospholipid biosynthesis</keyword>
<dbReference type="GO" id="GO:0004305">
    <property type="term" value="F:ethanolamine kinase activity"/>
    <property type="evidence" value="ECO:0007669"/>
    <property type="project" value="TreeGrafter"/>
</dbReference>
<name>A0A7R9MMC0_9ACAR</name>
<organism evidence="4">
    <name type="scientific">Oppiella nova</name>
    <dbReference type="NCBI Taxonomy" id="334625"/>
    <lineage>
        <taxon>Eukaryota</taxon>
        <taxon>Metazoa</taxon>
        <taxon>Ecdysozoa</taxon>
        <taxon>Arthropoda</taxon>
        <taxon>Chelicerata</taxon>
        <taxon>Arachnida</taxon>
        <taxon>Acari</taxon>
        <taxon>Acariformes</taxon>
        <taxon>Sarcoptiformes</taxon>
        <taxon>Oribatida</taxon>
        <taxon>Brachypylina</taxon>
        <taxon>Oppioidea</taxon>
        <taxon>Oppiidae</taxon>
        <taxon>Oppiella</taxon>
    </lineage>
</organism>
<dbReference type="GO" id="GO:0005737">
    <property type="term" value="C:cytoplasm"/>
    <property type="evidence" value="ECO:0007669"/>
    <property type="project" value="TreeGrafter"/>
</dbReference>
<evidence type="ECO:0000313" key="5">
    <source>
        <dbReference type="Proteomes" id="UP000728032"/>
    </source>
</evidence>
<dbReference type="Proteomes" id="UP000728032">
    <property type="component" value="Unassembled WGS sequence"/>
</dbReference>
<evidence type="ECO:0000256" key="3">
    <source>
        <dbReference type="ARBA" id="ARBA00038211"/>
    </source>
</evidence>
<dbReference type="EMBL" id="OC944883">
    <property type="protein sequence ID" value="CAD7662944.1"/>
    <property type="molecule type" value="Genomic_DNA"/>
</dbReference>
<reference evidence="4" key="1">
    <citation type="submission" date="2020-11" db="EMBL/GenBank/DDBJ databases">
        <authorList>
            <person name="Tran Van P."/>
        </authorList>
    </citation>
    <scope>NUCLEOTIDE SEQUENCE</scope>
</reference>
<dbReference type="InterPro" id="IPR011009">
    <property type="entry name" value="Kinase-like_dom_sf"/>
</dbReference>
<dbReference type="OrthoDB" id="3649325at2759"/>
<protein>
    <submittedName>
        <fullName evidence="4">Uncharacterized protein</fullName>
    </submittedName>
</protein>
<keyword evidence="5" id="KW-1185">Reference proteome</keyword>
<sequence length="208" mass="24208">MEKAYKKFPIDKLMADLKLDSITTDGLRLELEWLREIMSSTESAVCFVHNDFRPNNILVLDANDGNDNPNDNQIIFCDFECSGYGFRGTDLGSLFAEWNREGLESYTRVQNFPNDFIVKSFIEEYIRESIRLNGDKFSEDSRNSCQHIIKETKVFTLVSNLYFITASLVMDQSPDMEVFSKTNLMYGANFHFKNYLYLKQKFIEDNAI</sequence>
<accession>A0A7R9MMC0</accession>
<evidence type="ECO:0000256" key="1">
    <source>
        <dbReference type="ARBA" id="ARBA00023209"/>
    </source>
</evidence>
<dbReference type="EMBL" id="CAJPVJ010030058">
    <property type="protein sequence ID" value="CAG2180081.1"/>
    <property type="molecule type" value="Genomic_DNA"/>
</dbReference>
<keyword evidence="1" id="KW-0443">Lipid metabolism</keyword>
<dbReference type="PANTHER" id="PTHR22603:SF93">
    <property type="entry name" value="RE24176P"/>
    <property type="match status" value="1"/>
</dbReference>
<evidence type="ECO:0000313" key="4">
    <source>
        <dbReference type="EMBL" id="CAD7662944.1"/>
    </source>
</evidence>
<comment type="similarity">
    <text evidence="3">Belongs to the choline/ethanolamine kinase family.</text>
</comment>
<dbReference type="SUPFAM" id="SSF56112">
    <property type="entry name" value="Protein kinase-like (PK-like)"/>
    <property type="match status" value="1"/>
</dbReference>